<evidence type="ECO:0000313" key="4">
    <source>
        <dbReference type="Proteomes" id="UP001201812"/>
    </source>
</evidence>
<organism evidence="3 4">
    <name type="scientific">Ditylenchus destructor</name>
    <dbReference type="NCBI Taxonomy" id="166010"/>
    <lineage>
        <taxon>Eukaryota</taxon>
        <taxon>Metazoa</taxon>
        <taxon>Ecdysozoa</taxon>
        <taxon>Nematoda</taxon>
        <taxon>Chromadorea</taxon>
        <taxon>Rhabditida</taxon>
        <taxon>Tylenchina</taxon>
        <taxon>Tylenchomorpha</taxon>
        <taxon>Sphaerularioidea</taxon>
        <taxon>Anguinidae</taxon>
        <taxon>Anguininae</taxon>
        <taxon>Ditylenchus</taxon>
    </lineage>
</organism>
<dbReference type="InterPro" id="IPR003677">
    <property type="entry name" value="ANIS5_cation-bd"/>
</dbReference>
<dbReference type="PANTHER" id="PTHR21593:SF36">
    <property type="entry name" value="DUF148 DOMAIN-CONTAINING PROTEIN-RELATED"/>
    <property type="match status" value="1"/>
</dbReference>
<dbReference type="AlphaFoldDB" id="A0AAD4N138"/>
<keyword evidence="4" id="KW-1185">Reference proteome</keyword>
<evidence type="ECO:0000256" key="1">
    <source>
        <dbReference type="SAM" id="SignalP"/>
    </source>
</evidence>
<evidence type="ECO:0000313" key="3">
    <source>
        <dbReference type="EMBL" id="KAI1711989.1"/>
    </source>
</evidence>
<proteinExistence type="predicted"/>
<dbReference type="Proteomes" id="UP001201812">
    <property type="component" value="Unassembled WGS sequence"/>
</dbReference>
<sequence length="151" mass="16376">MCRLFVCVIVAVFLVLTNAQQAPPPPPFLQGASPDVINDFHKLLAQTAAKTDSQIDEAVDQWISKQDASIKTKYTQFKAAMKQQHEAADAAHKAAIDKFSPDAKAADEKLSAVATNSALTAEQKGREIEKIVNSLSPSVRQEIEKAMRGGQ</sequence>
<comment type="caution">
    <text evidence="3">The sequence shown here is derived from an EMBL/GenBank/DDBJ whole genome shotgun (WGS) entry which is preliminary data.</text>
</comment>
<evidence type="ECO:0000259" key="2">
    <source>
        <dbReference type="Pfam" id="PF02520"/>
    </source>
</evidence>
<reference evidence="3" key="1">
    <citation type="submission" date="2022-01" db="EMBL/GenBank/DDBJ databases">
        <title>Genome Sequence Resource for Two Populations of Ditylenchus destructor, the Migratory Endoparasitic Phytonematode.</title>
        <authorList>
            <person name="Zhang H."/>
            <person name="Lin R."/>
            <person name="Xie B."/>
        </authorList>
    </citation>
    <scope>NUCLEOTIDE SEQUENCE</scope>
    <source>
        <strain evidence="3">BazhouSP</strain>
    </source>
</reference>
<accession>A0AAD4N138</accession>
<dbReference type="EMBL" id="JAKKPZ010000020">
    <property type="protein sequence ID" value="KAI1711989.1"/>
    <property type="molecule type" value="Genomic_DNA"/>
</dbReference>
<feature type="domain" description="SXP/RAL-2 family protein Ani s 5-like cation-binding" evidence="2">
    <location>
        <begin position="39"/>
        <end position="139"/>
    </location>
</feature>
<dbReference type="PANTHER" id="PTHR21593">
    <property type="entry name" value="PRION-LIKE- Q/N-RICH -DOMAIN-BEARING PROTEIN PROTEIN"/>
    <property type="match status" value="1"/>
</dbReference>
<dbReference type="Pfam" id="PF02520">
    <property type="entry name" value="ANIS5_cation-bd"/>
    <property type="match status" value="1"/>
</dbReference>
<keyword evidence="1" id="KW-0732">Signal</keyword>
<feature type="chain" id="PRO_5042116575" evidence="1">
    <location>
        <begin position="20"/>
        <end position="151"/>
    </location>
</feature>
<feature type="signal peptide" evidence="1">
    <location>
        <begin position="1"/>
        <end position="19"/>
    </location>
</feature>
<name>A0AAD4N138_9BILA</name>
<gene>
    <name evidence="3" type="ORF">DdX_09951</name>
</gene>
<dbReference type="InterPro" id="IPR052823">
    <property type="entry name" value="SXP/RAL-2_related"/>
</dbReference>
<protein>
    <submittedName>
        <fullName evidence="3">OV-17 antigen</fullName>
    </submittedName>
</protein>